<dbReference type="PROSITE" id="PS00018">
    <property type="entry name" value="EF_HAND_1"/>
    <property type="match status" value="2"/>
</dbReference>
<dbReference type="AlphaFoldDB" id="A0AAD9J0T7"/>
<dbReference type="EMBL" id="JAODUP010000807">
    <property type="protein sequence ID" value="KAK2143850.1"/>
    <property type="molecule type" value="Genomic_DNA"/>
</dbReference>
<sequence>MMLLFWLLGDMWPNKDGEEEPDWVKTEREQFHNYRDKNNDGKMDKEEVREWIIPPDYDHSEAEAKHLIYESDIDRDNKLTKEEVINKYDLFVGSQATDFGDALVRHDEF</sequence>
<keyword evidence="1" id="KW-0106">Calcium</keyword>
<evidence type="ECO:0000256" key="1">
    <source>
        <dbReference type="ARBA" id="ARBA00022837"/>
    </source>
</evidence>
<dbReference type="GO" id="GO:0005509">
    <property type="term" value="F:calcium ion binding"/>
    <property type="evidence" value="ECO:0007669"/>
    <property type="project" value="InterPro"/>
</dbReference>
<evidence type="ECO:0000313" key="5">
    <source>
        <dbReference type="Proteomes" id="UP001208570"/>
    </source>
</evidence>
<feature type="signal peptide" evidence="2">
    <location>
        <begin position="1"/>
        <end position="17"/>
    </location>
</feature>
<dbReference type="Proteomes" id="UP001208570">
    <property type="component" value="Unassembled WGS sequence"/>
</dbReference>
<reference evidence="4" key="1">
    <citation type="journal article" date="2023" name="Mol. Biol. Evol.">
        <title>Third-Generation Sequencing Reveals the Adaptive Role of the Epigenome in Three Deep-Sea Polychaetes.</title>
        <authorList>
            <person name="Perez M."/>
            <person name="Aroh O."/>
            <person name="Sun Y."/>
            <person name="Lan Y."/>
            <person name="Juniper S.K."/>
            <person name="Young C.R."/>
            <person name="Angers B."/>
            <person name="Qian P.Y."/>
        </authorList>
    </citation>
    <scope>NUCLEOTIDE SEQUENCE</scope>
    <source>
        <strain evidence="4">P08H-3</strain>
    </source>
</reference>
<dbReference type="SUPFAM" id="SSF47473">
    <property type="entry name" value="EF-hand"/>
    <property type="match status" value="1"/>
</dbReference>
<organism evidence="4 5">
    <name type="scientific">Paralvinella palmiformis</name>
    <dbReference type="NCBI Taxonomy" id="53620"/>
    <lineage>
        <taxon>Eukaryota</taxon>
        <taxon>Metazoa</taxon>
        <taxon>Spiralia</taxon>
        <taxon>Lophotrochozoa</taxon>
        <taxon>Annelida</taxon>
        <taxon>Polychaeta</taxon>
        <taxon>Sedentaria</taxon>
        <taxon>Canalipalpata</taxon>
        <taxon>Terebellida</taxon>
        <taxon>Terebelliformia</taxon>
        <taxon>Alvinellidae</taxon>
        <taxon>Paralvinella</taxon>
    </lineage>
</organism>
<comment type="caution">
    <text evidence="4">The sequence shown here is derived from an EMBL/GenBank/DDBJ whole genome shotgun (WGS) entry which is preliminary data.</text>
</comment>
<keyword evidence="2" id="KW-0732">Signal</keyword>
<protein>
    <recommendedName>
        <fullName evidence="3">EF-hand domain-containing protein</fullName>
    </recommendedName>
</protein>
<keyword evidence="5" id="KW-1185">Reference proteome</keyword>
<dbReference type="FunFam" id="1.10.238.10:FF:000090">
    <property type="entry name" value="calumenin isoform X2"/>
    <property type="match status" value="1"/>
</dbReference>
<name>A0AAD9J0T7_9ANNE</name>
<accession>A0AAD9J0T7</accession>
<dbReference type="PROSITE" id="PS50222">
    <property type="entry name" value="EF_HAND_2"/>
    <property type="match status" value="1"/>
</dbReference>
<evidence type="ECO:0000259" key="3">
    <source>
        <dbReference type="PROSITE" id="PS50222"/>
    </source>
</evidence>
<gene>
    <name evidence="4" type="ORF">LSH36_807g00078</name>
</gene>
<dbReference type="PANTHER" id="PTHR10827">
    <property type="entry name" value="RETICULOCALBIN"/>
    <property type="match status" value="1"/>
</dbReference>
<dbReference type="InterPro" id="IPR018247">
    <property type="entry name" value="EF_Hand_1_Ca_BS"/>
</dbReference>
<evidence type="ECO:0000256" key="2">
    <source>
        <dbReference type="SAM" id="SignalP"/>
    </source>
</evidence>
<evidence type="ECO:0000313" key="4">
    <source>
        <dbReference type="EMBL" id="KAK2143850.1"/>
    </source>
</evidence>
<dbReference type="InterPro" id="IPR002048">
    <property type="entry name" value="EF_hand_dom"/>
</dbReference>
<feature type="chain" id="PRO_5042231203" description="EF-hand domain-containing protein" evidence="2">
    <location>
        <begin position="18"/>
        <end position="109"/>
    </location>
</feature>
<proteinExistence type="predicted"/>
<dbReference type="InterPro" id="IPR011992">
    <property type="entry name" value="EF-hand-dom_pair"/>
</dbReference>
<dbReference type="PANTHER" id="PTHR10827:SF52">
    <property type="entry name" value="IP16409P"/>
    <property type="match status" value="1"/>
</dbReference>
<dbReference type="Gene3D" id="1.10.238.10">
    <property type="entry name" value="EF-hand"/>
    <property type="match status" value="1"/>
</dbReference>
<dbReference type="GO" id="GO:0005783">
    <property type="term" value="C:endoplasmic reticulum"/>
    <property type="evidence" value="ECO:0007669"/>
    <property type="project" value="TreeGrafter"/>
</dbReference>
<feature type="domain" description="EF-hand" evidence="3">
    <location>
        <begin position="59"/>
        <end position="94"/>
    </location>
</feature>